<name>A0A165EB42_9BASI</name>
<feature type="compositionally biased region" description="Gly residues" evidence="1">
    <location>
        <begin position="12"/>
        <end position="48"/>
    </location>
</feature>
<sequence>MSGMGDFPPGGIPGIGGPPGMGFPSGMGIPPGMGGPPGMGPPGMGLPGMGPPGMGPPGMGPPGMGPPGMGFFPGQGIPPGMGGPMPIPGIVGGPGIGGPFPPGGGPTGMPIPGIPLGMMPPEGSFIPGMPVYPIPPPGALGPGPMGGPPPPMGPFGPGGAPMPFPGTGLGGRIPGIDGSTIPLSERIRRPMTTADDQGLAPRPPTRPPTAGGGQQQAPAPVTVNVGTQPPPPSGPGGGMFPMGQYPPAPAPVLSGPPYIAGPAPAPMYMGSGAPQGVPIPPISHPVEEHEEHDEHIHEPVFVPVPSGGVGGDQAQPYTRLEAPAPIPSAPAPIPSGGGAIMVPAHIGGQAPIVVPMPPAPEQVPLPESASPSPPMRTHEDAAHLQPTEHALADAPYSPQMAPTVAPSGMTHQMPTIRLTEDGGFDVDGGPVHIQHGDQDPAVHDYATAPSPAMPQSHLAVPSGEVVPQAHLAQSPFGPQAHLADDQAHPQDQAAFAPAPIFVPQPSTYPTVASPQATEVPMRVVSPGGQHLEPQMVRISSPVRQPQYMPPSTAATAPYGDQGDYATQTHPILQQPGAGPHQGHVAFAPEEDRQAQPTHPVAAAEECVHDRQHRVQKLTSSSGRRVMQTMEQHIQAMDRNRLQKITVTEPSQRRTAEAMRLLQPATPAMGGSQPHRAPLLQPVPPPGSRQLNTRLRHLQESQFRRLVQSNRQVGSKTTRREGIRKKHMKKNMQTLGTLRSPTLPLLHKLHPRHGQKGRLRPPIIRNLRATKPAPLNDRCQHHRRGLARWHMKPQQVLLL</sequence>
<keyword evidence="3" id="KW-1185">Reference proteome</keyword>
<feature type="region of interest" description="Disordered" evidence="1">
    <location>
        <begin position="359"/>
        <end position="381"/>
    </location>
</feature>
<proteinExistence type="predicted"/>
<evidence type="ECO:0000256" key="1">
    <source>
        <dbReference type="SAM" id="MobiDB-lite"/>
    </source>
</evidence>
<dbReference type="AlphaFoldDB" id="A0A165EB42"/>
<dbReference type="InParanoid" id="A0A165EB42"/>
<dbReference type="Proteomes" id="UP000076842">
    <property type="component" value="Unassembled WGS sequence"/>
</dbReference>
<evidence type="ECO:0000313" key="2">
    <source>
        <dbReference type="EMBL" id="KZT54465.1"/>
    </source>
</evidence>
<feature type="region of interest" description="Disordered" evidence="1">
    <location>
        <begin position="191"/>
        <end position="241"/>
    </location>
</feature>
<feature type="compositionally biased region" description="Gly residues" evidence="1">
    <location>
        <begin position="66"/>
        <end position="83"/>
    </location>
</feature>
<dbReference type="STRING" id="1353952.A0A165EB42"/>
<gene>
    <name evidence="2" type="ORF">CALCODRAFT_12841</name>
</gene>
<accession>A0A165EB42</accession>
<organism evidence="2 3">
    <name type="scientific">Calocera cornea HHB12733</name>
    <dbReference type="NCBI Taxonomy" id="1353952"/>
    <lineage>
        <taxon>Eukaryota</taxon>
        <taxon>Fungi</taxon>
        <taxon>Dikarya</taxon>
        <taxon>Basidiomycota</taxon>
        <taxon>Agaricomycotina</taxon>
        <taxon>Dacrymycetes</taxon>
        <taxon>Dacrymycetales</taxon>
        <taxon>Dacrymycetaceae</taxon>
        <taxon>Calocera</taxon>
    </lineage>
</organism>
<feature type="region of interest" description="Disordered" evidence="1">
    <location>
        <begin position="1"/>
        <end position="108"/>
    </location>
</feature>
<feature type="compositionally biased region" description="Pro residues" evidence="1">
    <location>
        <begin position="49"/>
        <end position="65"/>
    </location>
</feature>
<protein>
    <submittedName>
        <fullName evidence="2">Uncharacterized protein</fullName>
    </submittedName>
</protein>
<reference evidence="2 3" key="1">
    <citation type="journal article" date="2016" name="Mol. Biol. Evol.">
        <title>Comparative Genomics of Early-Diverging Mushroom-Forming Fungi Provides Insights into the Origins of Lignocellulose Decay Capabilities.</title>
        <authorList>
            <person name="Nagy L.G."/>
            <person name="Riley R."/>
            <person name="Tritt A."/>
            <person name="Adam C."/>
            <person name="Daum C."/>
            <person name="Floudas D."/>
            <person name="Sun H."/>
            <person name="Yadav J.S."/>
            <person name="Pangilinan J."/>
            <person name="Larsson K.H."/>
            <person name="Matsuura K."/>
            <person name="Barry K."/>
            <person name="Labutti K."/>
            <person name="Kuo R."/>
            <person name="Ohm R.A."/>
            <person name="Bhattacharya S.S."/>
            <person name="Shirouzu T."/>
            <person name="Yoshinaga Y."/>
            <person name="Martin F.M."/>
            <person name="Grigoriev I.V."/>
            <person name="Hibbett D.S."/>
        </authorList>
    </citation>
    <scope>NUCLEOTIDE SEQUENCE [LARGE SCALE GENOMIC DNA]</scope>
    <source>
        <strain evidence="2 3">HHB12733</strain>
    </source>
</reference>
<dbReference type="EMBL" id="KV424013">
    <property type="protein sequence ID" value="KZT54465.1"/>
    <property type="molecule type" value="Genomic_DNA"/>
</dbReference>
<evidence type="ECO:0000313" key="3">
    <source>
        <dbReference type="Proteomes" id="UP000076842"/>
    </source>
</evidence>